<accession>A0A8S9Y2E1</accession>
<keyword evidence="3" id="KW-1185">Reference proteome</keyword>
<dbReference type="Proteomes" id="UP000466442">
    <property type="component" value="Unassembled WGS sequence"/>
</dbReference>
<gene>
    <name evidence="2" type="ORF">GE061_009732</name>
</gene>
<evidence type="ECO:0000313" key="3">
    <source>
        <dbReference type="Proteomes" id="UP000466442"/>
    </source>
</evidence>
<feature type="compositionally biased region" description="Basic and acidic residues" evidence="1">
    <location>
        <begin position="188"/>
        <end position="201"/>
    </location>
</feature>
<comment type="caution">
    <text evidence="2">The sequence shown here is derived from an EMBL/GenBank/DDBJ whole genome shotgun (WGS) entry which is preliminary data.</text>
</comment>
<protein>
    <submittedName>
        <fullName evidence="2">Uncharacterized protein</fullName>
    </submittedName>
</protein>
<feature type="region of interest" description="Disordered" evidence="1">
    <location>
        <begin position="188"/>
        <end position="236"/>
    </location>
</feature>
<dbReference type="PANTHER" id="PTHR37984">
    <property type="entry name" value="PROTEIN CBG26694"/>
    <property type="match status" value="1"/>
</dbReference>
<evidence type="ECO:0000256" key="1">
    <source>
        <dbReference type="SAM" id="MobiDB-lite"/>
    </source>
</evidence>
<dbReference type="AlphaFoldDB" id="A0A8S9Y2E1"/>
<dbReference type="InterPro" id="IPR050951">
    <property type="entry name" value="Retrovirus_Pol_polyprotein"/>
</dbReference>
<name>A0A8S9Y2E1_APOLU</name>
<evidence type="ECO:0000313" key="2">
    <source>
        <dbReference type="EMBL" id="KAF6214984.1"/>
    </source>
</evidence>
<dbReference type="PANTHER" id="PTHR37984:SF5">
    <property type="entry name" value="PROTEIN NYNRIN-LIKE"/>
    <property type="match status" value="1"/>
</dbReference>
<reference evidence="2" key="1">
    <citation type="journal article" date="2021" name="Mol. Ecol. Resour.">
        <title>Apolygus lucorum genome provides insights into omnivorousness and mesophyll feeding.</title>
        <authorList>
            <person name="Liu Y."/>
            <person name="Liu H."/>
            <person name="Wang H."/>
            <person name="Huang T."/>
            <person name="Liu B."/>
            <person name="Yang B."/>
            <person name="Yin L."/>
            <person name="Li B."/>
            <person name="Zhang Y."/>
            <person name="Zhang S."/>
            <person name="Jiang F."/>
            <person name="Zhang X."/>
            <person name="Ren Y."/>
            <person name="Wang B."/>
            <person name="Wang S."/>
            <person name="Lu Y."/>
            <person name="Wu K."/>
            <person name="Fan W."/>
            <person name="Wang G."/>
        </authorList>
    </citation>
    <scope>NUCLEOTIDE SEQUENCE</scope>
    <source>
        <strain evidence="2">12Hb</strain>
    </source>
</reference>
<sequence>MAEAAVKICENILRKCLRTGQDPHDLLLFYRNAEIPALRYSPSQLLFGRVLKDKIIWNEEVLLPKCPDIDVVTKRLNDLQLQQKCQYDKGCKTLTDLKGNDRVLFRLADSWQHGYVSGPANTPRSYWIEGENGKTYRQNRQHLIRIKGSSRLNRAAQPSTEDCGTQPTVQNLNDCGGDELIEEASTMKEDYFTNDEEHLPQEDVPFNRQNASKDSTHSRYGLRDRSNIRIPPRFKD</sequence>
<proteinExistence type="predicted"/>
<organism evidence="2 3">
    <name type="scientific">Apolygus lucorum</name>
    <name type="common">Small green plant bug</name>
    <name type="synonym">Lygocoris lucorum</name>
    <dbReference type="NCBI Taxonomy" id="248454"/>
    <lineage>
        <taxon>Eukaryota</taxon>
        <taxon>Metazoa</taxon>
        <taxon>Ecdysozoa</taxon>
        <taxon>Arthropoda</taxon>
        <taxon>Hexapoda</taxon>
        <taxon>Insecta</taxon>
        <taxon>Pterygota</taxon>
        <taxon>Neoptera</taxon>
        <taxon>Paraneoptera</taxon>
        <taxon>Hemiptera</taxon>
        <taxon>Heteroptera</taxon>
        <taxon>Panheteroptera</taxon>
        <taxon>Cimicomorpha</taxon>
        <taxon>Miridae</taxon>
        <taxon>Mirini</taxon>
        <taxon>Apolygus</taxon>
    </lineage>
</organism>
<feature type="compositionally biased region" description="Basic and acidic residues" evidence="1">
    <location>
        <begin position="214"/>
        <end position="236"/>
    </location>
</feature>
<dbReference type="OrthoDB" id="6618553at2759"/>
<dbReference type="EMBL" id="WIXP02000002">
    <property type="protein sequence ID" value="KAF6214984.1"/>
    <property type="molecule type" value="Genomic_DNA"/>
</dbReference>